<dbReference type="InterPro" id="IPR027417">
    <property type="entry name" value="P-loop_NTPase"/>
</dbReference>
<evidence type="ECO:0000256" key="1">
    <source>
        <dbReference type="ARBA" id="ARBA00022737"/>
    </source>
</evidence>
<dbReference type="Gene3D" id="3.40.50.300">
    <property type="entry name" value="P-loop containing nucleotide triphosphate hydrolases"/>
    <property type="match status" value="1"/>
</dbReference>
<accession>A0AAN6Y635</accession>
<evidence type="ECO:0000313" key="4">
    <source>
        <dbReference type="EMBL" id="KAK4212580.1"/>
    </source>
</evidence>
<dbReference type="PROSITE" id="PS50837">
    <property type="entry name" value="NACHT"/>
    <property type="match status" value="1"/>
</dbReference>
<evidence type="ECO:0000256" key="2">
    <source>
        <dbReference type="SAM" id="SignalP"/>
    </source>
</evidence>
<feature type="domain" description="NACHT" evidence="3">
    <location>
        <begin position="275"/>
        <end position="435"/>
    </location>
</feature>
<dbReference type="AlphaFoldDB" id="A0AAN6Y635"/>
<reference evidence="4" key="2">
    <citation type="submission" date="2023-05" db="EMBL/GenBank/DDBJ databases">
        <authorList>
            <consortium name="Lawrence Berkeley National Laboratory"/>
            <person name="Steindorff A."/>
            <person name="Hensen N."/>
            <person name="Bonometti L."/>
            <person name="Westerberg I."/>
            <person name="Brannstrom I.O."/>
            <person name="Guillou S."/>
            <person name="Cros-Aarteil S."/>
            <person name="Calhoun S."/>
            <person name="Haridas S."/>
            <person name="Kuo A."/>
            <person name="Mondo S."/>
            <person name="Pangilinan J."/>
            <person name="Riley R."/>
            <person name="Labutti K."/>
            <person name="Andreopoulos B."/>
            <person name="Lipzen A."/>
            <person name="Chen C."/>
            <person name="Yanf M."/>
            <person name="Daum C."/>
            <person name="Ng V."/>
            <person name="Clum A."/>
            <person name="Ohm R."/>
            <person name="Martin F."/>
            <person name="Silar P."/>
            <person name="Natvig D."/>
            <person name="Lalanne C."/>
            <person name="Gautier V."/>
            <person name="Ament-Velasquez S.L."/>
            <person name="Kruys A."/>
            <person name="Hutchinson M.I."/>
            <person name="Powell A.J."/>
            <person name="Barry K."/>
            <person name="Miller A.N."/>
            <person name="Grigoriev I.V."/>
            <person name="Debuchy R."/>
            <person name="Gladieux P."/>
            <person name="Thoren M.H."/>
            <person name="Johannesson H."/>
        </authorList>
    </citation>
    <scope>NUCLEOTIDE SEQUENCE</scope>
    <source>
        <strain evidence="4">PSN293</strain>
    </source>
</reference>
<gene>
    <name evidence="4" type="ORF">QBC37DRAFT_388685</name>
</gene>
<keyword evidence="5" id="KW-1185">Reference proteome</keyword>
<comment type="caution">
    <text evidence="4">The sequence shown here is derived from an EMBL/GenBank/DDBJ whole genome shotgun (WGS) entry which is preliminary data.</text>
</comment>
<organism evidence="4 5">
    <name type="scientific">Rhypophila decipiens</name>
    <dbReference type="NCBI Taxonomy" id="261697"/>
    <lineage>
        <taxon>Eukaryota</taxon>
        <taxon>Fungi</taxon>
        <taxon>Dikarya</taxon>
        <taxon>Ascomycota</taxon>
        <taxon>Pezizomycotina</taxon>
        <taxon>Sordariomycetes</taxon>
        <taxon>Sordariomycetidae</taxon>
        <taxon>Sordariales</taxon>
        <taxon>Naviculisporaceae</taxon>
        <taxon>Rhypophila</taxon>
    </lineage>
</organism>
<dbReference type="SUPFAM" id="SSF52540">
    <property type="entry name" value="P-loop containing nucleoside triphosphate hydrolases"/>
    <property type="match status" value="1"/>
</dbReference>
<proteinExistence type="predicted"/>
<dbReference type="InterPro" id="IPR056693">
    <property type="entry name" value="DUF7791"/>
</dbReference>
<dbReference type="InterPro" id="IPR056884">
    <property type="entry name" value="NPHP3-like_N"/>
</dbReference>
<dbReference type="Pfam" id="PF24883">
    <property type="entry name" value="NPHP3_N"/>
    <property type="match status" value="1"/>
</dbReference>
<evidence type="ECO:0000259" key="3">
    <source>
        <dbReference type="PROSITE" id="PS50837"/>
    </source>
</evidence>
<feature type="signal peptide" evidence="2">
    <location>
        <begin position="1"/>
        <end position="16"/>
    </location>
</feature>
<dbReference type="Pfam" id="PF25053">
    <property type="entry name" value="DUF7791"/>
    <property type="match status" value="1"/>
</dbReference>
<dbReference type="EMBL" id="MU858124">
    <property type="protein sequence ID" value="KAK4212580.1"/>
    <property type="molecule type" value="Genomic_DNA"/>
</dbReference>
<feature type="chain" id="PRO_5042855180" description="NACHT domain-containing protein" evidence="2">
    <location>
        <begin position="17"/>
        <end position="1066"/>
    </location>
</feature>
<sequence>MAEAFALAASVIGVLGFTLQLWTETAEIRKSGSTIDTADCARNAADLQKLCDQVKSLQDAQSDLAEAVRIKQIAAEIRAVAEELAVRLAKCELPADQKGLRRYRDVISVLWHGMRMDADSQMRRLSALRDELQSELLVSMSKKLDLGALRQTSWFEALGIDVKQHTDAILQEQQRIRRAIDDREVSAERRHEEVLQRLDHPPVCSPGSSGYSNTEARKKHRIRELCDRLWFDAIPRRHHAIDVAHHKTFEWIFTGQKKTNASNTTFLEWMDSGQGLYWVSGRAGTGKSSLMKFLEDDPRTEPTFKEWAGKRKLVLATFYFWNSEAANDDRLKSLSGLYRGMLYSLINQEAGFAELMFPNHFIDGRSWEKNFPTVPDMDEAFERLANAKEPPAAVGLIIDGLDEYDASNAEQMAMAENLRRASHSPNLKILVSSRPEDAFETIFRDTAKLRLHELTEQDRQTYTSDKLEAVPRFSTIATEAEQGRLIDLIVERSEGIFLWVKLAVETVSQEIDLSMNTARLEKVVQEIPSGNKELSRLFDHILRNRIPAKHRLLGYGLIQTMQLSYTLPDRMIPWVEGPGYKHQITTVLLSFFKDDVESALGVPIGPLDVTEASSRAELGCNLIRKACCGLLETRDQSEPHRERGIQYSQLDPPVHYIHKDLALYLSQEDTTLYLRKSFSGAKYSVQANLLKCFVIMMKFHHLESEQGLMAGQVWDIWRFAECSMRIARDAEVFDPESTVKLLDELDRVMIHLHSIGLVPALSAWSQEYSGHLMDYVLENFLDPTDGTHWSAFFPIDTHFRSDLNYRDKSGEPEHTNFIAFTVEQGLVKYCQSKIAGIGRQAITKPGRPLLSSACGNPRVWWHIRGSIRHETVDILLQYDADPNEAYSGMTCWQTALCTTHSYIAQDVESFRELEKVLRLMLQAGADPHANLEWTTRERTSKRNWTNIKHVQSAIEVIENTFIHHTPELPWPYASMCLPKDVPDPITLDENRREIARLGVGLLDLLKEKQIAAPRRKRIVRRKIKRSNTGDSIVTMKGISRWRELVSRRTRVWSVRFRARFQSKPTK</sequence>
<protein>
    <recommendedName>
        <fullName evidence="3">NACHT domain-containing protein</fullName>
    </recommendedName>
</protein>
<dbReference type="PANTHER" id="PTHR10039">
    <property type="entry name" value="AMELOGENIN"/>
    <property type="match status" value="1"/>
</dbReference>
<dbReference type="PANTHER" id="PTHR10039:SF5">
    <property type="entry name" value="NACHT DOMAIN-CONTAINING PROTEIN"/>
    <property type="match status" value="1"/>
</dbReference>
<keyword evidence="1" id="KW-0677">Repeat</keyword>
<name>A0AAN6Y635_9PEZI</name>
<dbReference type="Proteomes" id="UP001301769">
    <property type="component" value="Unassembled WGS sequence"/>
</dbReference>
<dbReference type="InterPro" id="IPR007111">
    <property type="entry name" value="NACHT_NTPase"/>
</dbReference>
<reference evidence="4" key="1">
    <citation type="journal article" date="2023" name="Mol. Phylogenet. Evol.">
        <title>Genome-scale phylogeny and comparative genomics of the fungal order Sordariales.</title>
        <authorList>
            <person name="Hensen N."/>
            <person name="Bonometti L."/>
            <person name="Westerberg I."/>
            <person name="Brannstrom I.O."/>
            <person name="Guillou S."/>
            <person name="Cros-Aarteil S."/>
            <person name="Calhoun S."/>
            <person name="Haridas S."/>
            <person name="Kuo A."/>
            <person name="Mondo S."/>
            <person name="Pangilinan J."/>
            <person name="Riley R."/>
            <person name="LaButti K."/>
            <person name="Andreopoulos B."/>
            <person name="Lipzen A."/>
            <person name="Chen C."/>
            <person name="Yan M."/>
            <person name="Daum C."/>
            <person name="Ng V."/>
            <person name="Clum A."/>
            <person name="Steindorff A."/>
            <person name="Ohm R.A."/>
            <person name="Martin F."/>
            <person name="Silar P."/>
            <person name="Natvig D.O."/>
            <person name="Lalanne C."/>
            <person name="Gautier V."/>
            <person name="Ament-Velasquez S.L."/>
            <person name="Kruys A."/>
            <person name="Hutchinson M.I."/>
            <person name="Powell A.J."/>
            <person name="Barry K."/>
            <person name="Miller A.N."/>
            <person name="Grigoriev I.V."/>
            <person name="Debuchy R."/>
            <person name="Gladieux P."/>
            <person name="Hiltunen Thoren M."/>
            <person name="Johannesson H."/>
        </authorList>
    </citation>
    <scope>NUCLEOTIDE SEQUENCE</scope>
    <source>
        <strain evidence="4">PSN293</strain>
    </source>
</reference>
<evidence type="ECO:0000313" key="5">
    <source>
        <dbReference type="Proteomes" id="UP001301769"/>
    </source>
</evidence>
<keyword evidence="2" id="KW-0732">Signal</keyword>